<feature type="compositionally biased region" description="Acidic residues" evidence="1">
    <location>
        <begin position="552"/>
        <end position="566"/>
    </location>
</feature>
<dbReference type="Gene3D" id="1.20.210.10">
    <property type="entry name" value="Cytochrome c oxidase-like, subunit I domain"/>
    <property type="match status" value="1"/>
</dbReference>
<feature type="transmembrane region" description="Helical" evidence="2">
    <location>
        <begin position="6"/>
        <end position="25"/>
    </location>
</feature>
<dbReference type="AlphaFoldDB" id="A0A075GKY5"/>
<feature type="transmembrane region" description="Helical" evidence="2">
    <location>
        <begin position="144"/>
        <end position="163"/>
    </location>
</feature>
<evidence type="ECO:0000313" key="4">
    <source>
        <dbReference type="EMBL" id="AIF02532.1"/>
    </source>
</evidence>
<protein>
    <recommendedName>
        <fullName evidence="3">SAP domain-containing protein</fullName>
    </recommendedName>
</protein>
<organism evidence="4">
    <name type="scientific">uncultured marine group II/III euryarchaeote KM3_157_F12</name>
    <dbReference type="NCBI Taxonomy" id="1457905"/>
    <lineage>
        <taxon>Archaea</taxon>
        <taxon>Methanobacteriati</taxon>
        <taxon>Methanobacteriota</taxon>
        <taxon>environmental samples</taxon>
    </lineage>
</organism>
<feature type="transmembrane region" description="Helical" evidence="2">
    <location>
        <begin position="210"/>
        <end position="230"/>
    </location>
</feature>
<name>A0A075GKY5_9EURY</name>
<feature type="transmembrane region" description="Helical" evidence="2">
    <location>
        <begin position="236"/>
        <end position="258"/>
    </location>
</feature>
<reference evidence="4" key="1">
    <citation type="journal article" date="2014" name="Genome Biol. Evol.">
        <title>Pangenome evidence for extensive interdomain horizontal transfer affecting lineage core and shell genes in uncultured planktonic thaumarchaeota and euryarchaeota.</title>
        <authorList>
            <person name="Deschamps P."/>
            <person name="Zivanovic Y."/>
            <person name="Moreira D."/>
            <person name="Rodriguez-Valera F."/>
            <person name="Lopez-Garcia P."/>
        </authorList>
    </citation>
    <scope>NUCLEOTIDE SEQUENCE</scope>
</reference>
<proteinExistence type="predicted"/>
<feature type="transmembrane region" description="Helical" evidence="2">
    <location>
        <begin position="346"/>
        <end position="368"/>
    </location>
</feature>
<dbReference type="EMBL" id="KF900653">
    <property type="protein sequence ID" value="AIF02532.1"/>
    <property type="molecule type" value="Genomic_DNA"/>
</dbReference>
<feature type="domain" description="SAP" evidence="3">
    <location>
        <begin position="579"/>
        <end position="612"/>
    </location>
</feature>
<feature type="transmembrane region" description="Helical" evidence="2">
    <location>
        <begin position="380"/>
        <end position="402"/>
    </location>
</feature>
<feature type="transmembrane region" description="Helical" evidence="2">
    <location>
        <begin position="270"/>
        <end position="293"/>
    </location>
</feature>
<evidence type="ECO:0000259" key="3">
    <source>
        <dbReference type="PROSITE" id="PS50800"/>
    </source>
</evidence>
<evidence type="ECO:0000256" key="1">
    <source>
        <dbReference type="SAM" id="MobiDB-lite"/>
    </source>
</evidence>
<feature type="transmembrane region" description="Helical" evidence="2">
    <location>
        <begin position="105"/>
        <end position="124"/>
    </location>
</feature>
<feature type="transmembrane region" description="Helical" evidence="2">
    <location>
        <begin position="414"/>
        <end position="433"/>
    </location>
</feature>
<keyword evidence="2" id="KW-1133">Transmembrane helix</keyword>
<keyword evidence="2" id="KW-0472">Membrane</keyword>
<dbReference type="PROSITE" id="PS50800">
    <property type="entry name" value="SAP"/>
    <property type="match status" value="1"/>
</dbReference>
<feature type="transmembrane region" description="Helical" evidence="2">
    <location>
        <begin position="305"/>
        <end position="326"/>
    </location>
</feature>
<dbReference type="InterPro" id="IPR003034">
    <property type="entry name" value="SAP_dom"/>
</dbReference>
<feature type="transmembrane region" description="Helical" evidence="2">
    <location>
        <begin position="178"/>
        <end position="198"/>
    </location>
</feature>
<evidence type="ECO:0000256" key="2">
    <source>
        <dbReference type="SAM" id="Phobius"/>
    </source>
</evidence>
<accession>A0A075GKY5</accession>
<sequence length="612" mass="63147">MDFKIIVLSYIIWLLAVRFLASRGLGPFSSFAKDFTGFLLGKGLGPANDLIEDRPGTGARTWYAHGILWFILAATLSFTSLWTAHEPYALHSLGSVGYSPSTEQATAAVHVAAAFGALSMLLIASGFASQAKLCGGRLASESNAALMAWAWSGVVFIGVIISHTDLIGGTNWFELPPVYYVLFTVLGLPLFFNHLLTMSTSDSPVLVPQWFFVMGFAALIWTGPATMALLTGESEILSWMLVKVLFGGWLLSQALGVAHHVVPSALGVPLWSRSLASVALFGTFLTFSPLGAAAEVGAASDSLRAIVAILLTLSLLPIIATVANLATTAGGRMFESYGVKMTMLGVALLVPIGVGSLFASVSAFGGGAEQSHIAATLDTLAIWGVCGAIALGGAHILFPSTTGRSLASVNKSRWTFFLLLFGVLGFGIGQLIADHVNAALGAEVVVAALEDAGVTPPDTAVAVQVFASIMFYAVAIAGVLSAQNMLSGAFRGTKLGDDTPTRGAAPRRHIVTGATTVRDLLSAGVGLDTEISMEGGSGSSGHISLADLSAPEADEESEDDSGDSGDDASGAVVEPSGGFSKMLKAELVSVAESAGLDSSGTKADIIARLNAA</sequence>
<feature type="transmembrane region" description="Helical" evidence="2">
    <location>
        <begin position="461"/>
        <end position="482"/>
    </location>
</feature>
<feature type="region of interest" description="Disordered" evidence="1">
    <location>
        <begin position="531"/>
        <end position="575"/>
    </location>
</feature>
<dbReference type="InterPro" id="IPR036927">
    <property type="entry name" value="Cyt_c_oxase-like_su1_sf"/>
</dbReference>
<feature type="transmembrane region" description="Helical" evidence="2">
    <location>
        <begin position="62"/>
        <end position="85"/>
    </location>
</feature>
<keyword evidence="2" id="KW-0812">Transmembrane</keyword>